<dbReference type="Proteomes" id="UP001141552">
    <property type="component" value="Unassembled WGS sequence"/>
</dbReference>
<dbReference type="GO" id="GO:0020037">
    <property type="term" value="F:heme binding"/>
    <property type="evidence" value="ECO:0007669"/>
    <property type="project" value="InterPro"/>
</dbReference>
<dbReference type="OrthoDB" id="1055148at2759"/>
<keyword evidence="1" id="KW-0349">Heme</keyword>
<name>A0A9Q0J0H0_9ROSI</name>
<organism evidence="7 8">
    <name type="scientific">Turnera subulata</name>
    <dbReference type="NCBI Taxonomy" id="218843"/>
    <lineage>
        <taxon>Eukaryota</taxon>
        <taxon>Viridiplantae</taxon>
        <taxon>Streptophyta</taxon>
        <taxon>Embryophyta</taxon>
        <taxon>Tracheophyta</taxon>
        <taxon>Spermatophyta</taxon>
        <taxon>Magnoliopsida</taxon>
        <taxon>eudicotyledons</taxon>
        <taxon>Gunneridae</taxon>
        <taxon>Pentapetalae</taxon>
        <taxon>rosids</taxon>
        <taxon>fabids</taxon>
        <taxon>Malpighiales</taxon>
        <taxon>Passifloraceae</taxon>
        <taxon>Turnera</taxon>
    </lineage>
</organism>
<evidence type="ECO:0000256" key="4">
    <source>
        <dbReference type="ARBA" id="ARBA00023004"/>
    </source>
</evidence>
<evidence type="ECO:0000256" key="1">
    <source>
        <dbReference type="ARBA" id="ARBA00022617"/>
    </source>
</evidence>
<dbReference type="InterPro" id="IPR001128">
    <property type="entry name" value="Cyt_P450"/>
</dbReference>
<evidence type="ECO:0000313" key="7">
    <source>
        <dbReference type="EMBL" id="KAJ4823918.1"/>
    </source>
</evidence>
<dbReference type="InterPro" id="IPR050651">
    <property type="entry name" value="Plant_Cytochrome_P450_Monoox"/>
</dbReference>
<evidence type="ECO:0000313" key="8">
    <source>
        <dbReference type="Proteomes" id="UP001141552"/>
    </source>
</evidence>
<proteinExistence type="predicted"/>
<keyword evidence="5" id="KW-0503">Monooxygenase</keyword>
<sequence>MESIWFYLLYFVLFLILAIKLKKQPRKKFNLPPSPPSFPIIGHLHLLRRPPLHRTFNNLAEKYGPVISIRLGSRLAVIVSSSAAAEECLTKNDIVLANRPPFANGRYLQYNCTTLAAASYGDHWRHLRKLCTIEIFSTTRLNSFRDIRKDEVKNLLTKVLHDSRNGSGKVVLRPMFLDMNFNNVLRMITGKKYDGEDAKENAEEARMFREMMQEFSELTTVTNLGDLFPILEWADVRIVKKMSRVGKKMDAFFQRLVDAHRADNKDRNAMIDHLLALQREEPEYYTDEIIKGLILCFEVERIGEEEIEMKEKAMTLMQRANPLEVKCKARPCLSKFLS</sequence>
<dbReference type="PANTHER" id="PTHR47947">
    <property type="entry name" value="CYTOCHROME P450 82C3-RELATED"/>
    <property type="match status" value="1"/>
</dbReference>
<dbReference type="GO" id="GO:0005506">
    <property type="term" value="F:iron ion binding"/>
    <property type="evidence" value="ECO:0007669"/>
    <property type="project" value="InterPro"/>
</dbReference>
<dbReference type="AlphaFoldDB" id="A0A9Q0J0H0"/>
<keyword evidence="6" id="KW-0472">Membrane</keyword>
<dbReference type="InterPro" id="IPR036396">
    <property type="entry name" value="Cyt_P450_sf"/>
</dbReference>
<dbReference type="SUPFAM" id="SSF48264">
    <property type="entry name" value="Cytochrome P450"/>
    <property type="match status" value="1"/>
</dbReference>
<dbReference type="EMBL" id="JAKUCV010007321">
    <property type="protein sequence ID" value="KAJ4823918.1"/>
    <property type="molecule type" value="Genomic_DNA"/>
</dbReference>
<dbReference type="Pfam" id="PF00067">
    <property type="entry name" value="p450"/>
    <property type="match status" value="1"/>
</dbReference>
<evidence type="ECO:0000256" key="5">
    <source>
        <dbReference type="ARBA" id="ARBA00023033"/>
    </source>
</evidence>
<comment type="caution">
    <text evidence="7">The sequence shown here is derived from an EMBL/GenBank/DDBJ whole genome shotgun (WGS) entry which is preliminary data.</text>
</comment>
<protein>
    <recommendedName>
        <fullName evidence="9">Cytochrome P450</fullName>
    </recommendedName>
</protein>
<dbReference type="GO" id="GO:0016705">
    <property type="term" value="F:oxidoreductase activity, acting on paired donors, with incorporation or reduction of molecular oxygen"/>
    <property type="evidence" value="ECO:0007669"/>
    <property type="project" value="InterPro"/>
</dbReference>
<evidence type="ECO:0000256" key="3">
    <source>
        <dbReference type="ARBA" id="ARBA00023002"/>
    </source>
</evidence>
<dbReference type="PRINTS" id="PR00463">
    <property type="entry name" value="EP450I"/>
</dbReference>
<accession>A0A9Q0J0H0</accession>
<keyword evidence="2" id="KW-0479">Metal-binding</keyword>
<evidence type="ECO:0008006" key="9">
    <source>
        <dbReference type="Google" id="ProtNLM"/>
    </source>
</evidence>
<evidence type="ECO:0000256" key="6">
    <source>
        <dbReference type="SAM" id="Phobius"/>
    </source>
</evidence>
<evidence type="ECO:0000256" key="2">
    <source>
        <dbReference type="ARBA" id="ARBA00022723"/>
    </source>
</evidence>
<dbReference type="Gene3D" id="1.10.630.10">
    <property type="entry name" value="Cytochrome P450"/>
    <property type="match status" value="1"/>
</dbReference>
<keyword evidence="6" id="KW-0812">Transmembrane</keyword>
<dbReference type="InterPro" id="IPR002401">
    <property type="entry name" value="Cyt_P450_E_grp-I"/>
</dbReference>
<keyword evidence="6" id="KW-1133">Transmembrane helix</keyword>
<feature type="transmembrane region" description="Helical" evidence="6">
    <location>
        <begin position="6"/>
        <end position="21"/>
    </location>
</feature>
<keyword evidence="4" id="KW-0408">Iron</keyword>
<gene>
    <name evidence="7" type="ORF">Tsubulata_009749</name>
</gene>
<dbReference type="PANTHER" id="PTHR47947:SF20">
    <property type="entry name" value="CYTOCHROME P450 FAMILY PROTEIN"/>
    <property type="match status" value="1"/>
</dbReference>
<reference evidence="7" key="2">
    <citation type="journal article" date="2023" name="Plants (Basel)">
        <title>Annotation of the Turnera subulata (Passifloraceae) Draft Genome Reveals the S-Locus Evolved after the Divergence of Turneroideae from Passifloroideae in a Stepwise Manner.</title>
        <authorList>
            <person name="Henning P.M."/>
            <person name="Roalson E.H."/>
            <person name="Mir W."/>
            <person name="McCubbin A.G."/>
            <person name="Shore J.S."/>
        </authorList>
    </citation>
    <scope>NUCLEOTIDE SEQUENCE</scope>
    <source>
        <strain evidence="7">F60SS</strain>
    </source>
</reference>
<reference evidence="7" key="1">
    <citation type="submission" date="2022-02" db="EMBL/GenBank/DDBJ databases">
        <authorList>
            <person name="Henning P.M."/>
            <person name="McCubbin A.G."/>
            <person name="Shore J.S."/>
        </authorList>
    </citation>
    <scope>NUCLEOTIDE SEQUENCE</scope>
    <source>
        <strain evidence="7">F60SS</strain>
        <tissue evidence="7">Leaves</tissue>
    </source>
</reference>
<keyword evidence="8" id="KW-1185">Reference proteome</keyword>
<keyword evidence="3" id="KW-0560">Oxidoreductase</keyword>
<dbReference type="GO" id="GO:0004497">
    <property type="term" value="F:monooxygenase activity"/>
    <property type="evidence" value="ECO:0007669"/>
    <property type="project" value="UniProtKB-KW"/>
</dbReference>